<gene>
    <name evidence="1" type="ORF">CD33_07010</name>
</gene>
<keyword evidence="2" id="KW-1185">Reference proteome</keyword>
<accession>A0A0A3I100</accession>
<evidence type="ECO:0000313" key="1">
    <source>
        <dbReference type="EMBL" id="KGR76288.1"/>
    </source>
</evidence>
<dbReference type="OrthoDB" id="2737415at2"/>
<sequence length="140" mass="16117">MKKFILPLVAFWILAAIFIIYPEFKTRNFIDAFVTSLDNTEEVIQGIAIRKDGKIEALLEPSDKQYDEVLSALKEWEVKRVPFKEADFDQEKYKLAIQNNARSLTGLNIVIYKDGMIDIRGKEYKLVNGSSIEELIEVAK</sequence>
<dbReference type="RefSeq" id="WP_036199340.1">
    <property type="nucleotide sequence ID" value="NZ_AVCY01000010.1"/>
</dbReference>
<dbReference type="EMBL" id="JPVO01000046">
    <property type="protein sequence ID" value="KGR76288.1"/>
    <property type="molecule type" value="Genomic_DNA"/>
</dbReference>
<proteinExistence type="predicted"/>
<comment type="caution">
    <text evidence="1">The sequence shown here is derived from an EMBL/GenBank/DDBJ whole genome shotgun (WGS) entry which is preliminary data.</text>
</comment>
<evidence type="ECO:0000313" key="2">
    <source>
        <dbReference type="Proteomes" id="UP000030408"/>
    </source>
</evidence>
<name>A0A0A3I100_9BACL</name>
<organism evidence="1 2">
    <name type="scientific">Ureibacillus sinduriensis BLB-1 = JCM 15800</name>
    <dbReference type="NCBI Taxonomy" id="1384057"/>
    <lineage>
        <taxon>Bacteria</taxon>
        <taxon>Bacillati</taxon>
        <taxon>Bacillota</taxon>
        <taxon>Bacilli</taxon>
        <taxon>Bacillales</taxon>
        <taxon>Caryophanaceae</taxon>
        <taxon>Ureibacillus</taxon>
    </lineage>
</organism>
<dbReference type="AlphaFoldDB" id="A0A0A3I100"/>
<dbReference type="Proteomes" id="UP000030408">
    <property type="component" value="Unassembled WGS sequence"/>
</dbReference>
<reference evidence="1 2" key="1">
    <citation type="submission" date="2014-02" db="EMBL/GenBank/DDBJ databases">
        <title>Draft genome sequence of Lysinibacillus sinduriensis JCM 15800.</title>
        <authorList>
            <person name="Zhang F."/>
            <person name="Wang G."/>
            <person name="Zhang L."/>
        </authorList>
    </citation>
    <scope>NUCLEOTIDE SEQUENCE [LARGE SCALE GENOMIC DNA]</scope>
    <source>
        <strain evidence="1 2">JCM 15800</strain>
    </source>
</reference>
<protein>
    <submittedName>
        <fullName evidence="1">Uncharacterized protein</fullName>
    </submittedName>
</protein>